<dbReference type="AlphaFoldDB" id="X0UF59"/>
<evidence type="ECO:0008006" key="2">
    <source>
        <dbReference type="Google" id="ProtNLM"/>
    </source>
</evidence>
<feature type="non-terminal residue" evidence="1">
    <location>
        <position position="87"/>
    </location>
</feature>
<comment type="caution">
    <text evidence="1">The sequence shown here is derived from an EMBL/GenBank/DDBJ whole genome shotgun (WGS) entry which is preliminary data.</text>
</comment>
<organism evidence="1">
    <name type="scientific">marine sediment metagenome</name>
    <dbReference type="NCBI Taxonomy" id="412755"/>
    <lineage>
        <taxon>unclassified sequences</taxon>
        <taxon>metagenomes</taxon>
        <taxon>ecological metagenomes</taxon>
    </lineage>
</organism>
<evidence type="ECO:0000313" key="1">
    <source>
        <dbReference type="EMBL" id="GAG04240.1"/>
    </source>
</evidence>
<gene>
    <name evidence="1" type="ORF">S01H1_38329</name>
</gene>
<sequence length="87" mass="10171">MTRYESTVRSLFDLAEIEINGPSPWDIQVHDDRFYQRVLAHAVLGFGESYMDGWWDCDQLDTLTCRIRRAGLEEKVQPWKLLIPVAT</sequence>
<reference evidence="1" key="1">
    <citation type="journal article" date="2014" name="Front. Microbiol.">
        <title>High frequency of phylogenetically diverse reductive dehalogenase-homologous genes in deep subseafloor sedimentary metagenomes.</title>
        <authorList>
            <person name="Kawai M."/>
            <person name="Futagami T."/>
            <person name="Toyoda A."/>
            <person name="Takaki Y."/>
            <person name="Nishi S."/>
            <person name="Hori S."/>
            <person name="Arai W."/>
            <person name="Tsubouchi T."/>
            <person name="Morono Y."/>
            <person name="Uchiyama I."/>
            <person name="Ito T."/>
            <person name="Fujiyama A."/>
            <person name="Inagaki F."/>
            <person name="Takami H."/>
        </authorList>
    </citation>
    <scope>NUCLEOTIDE SEQUENCE</scope>
    <source>
        <strain evidence="1">Expedition CK06-06</strain>
    </source>
</reference>
<dbReference type="EMBL" id="BARS01024127">
    <property type="protein sequence ID" value="GAG04240.1"/>
    <property type="molecule type" value="Genomic_DNA"/>
</dbReference>
<accession>X0UF59</accession>
<proteinExistence type="predicted"/>
<name>X0UF59_9ZZZZ</name>
<protein>
    <recommendedName>
        <fullName evidence="2">Cyclopropane-fatty-acyl-phospholipid synthase</fullName>
    </recommendedName>
</protein>